<evidence type="ECO:0000256" key="2">
    <source>
        <dbReference type="SAM" id="MobiDB-lite"/>
    </source>
</evidence>
<protein>
    <recommendedName>
        <fullName evidence="3">ABC1 atypical kinase-like domain-containing protein</fullName>
    </recommendedName>
</protein>
<name>A0ABD3PLD9_9STRA</name>
<feature type="region of interest" description="Disordered" evidence="2">
    <location>
        <begin position="326"/>
        <end position="357"/>
    </location>
</feature>
<dbReference type="EMBL" id="JALLAZ020000722">
    <property type="protein sequence ID" value="KAL3788542.1"/>
    <property type="molecule type" value="Genomic_DNA"/>
</dbReference>
<sequence length="625" mass="69184">MSPPTLALQRAVRRRPLASLASASSAAALGYATYREWEAGREESTALPRDRYDPDVISRHWGRRPISVVRRLASIVLELGPVAGDYLLEFHARPWLLGGRPSSSEELEIELSGRLRASLASLGPTFVKAGQQLSIRPDLVSPTVLRELQRLCDAVPPFDDGIAMKVLAEELSSSSSRRRGGGDGKDARTVKEDATSIGEREDVDAAILDVFEKMPVLVASASLGQVYKARLRSNDDGISPGAESSREVAIKIQRPDILSTVSLDLYLLVSYGRMVDRLCSVLTNQVPYHETFLNGFAHGAYMEMNYVHEAENQMYFRNELYSRFQGNSNSNSNSNSNNNNTRSNKDGPSSTMGDKYTNGKYNIGGMISLLRGRLSRGRKGKVERVIVPEVHDKYTTERVLVTEWIDGTPLARAPPEQIRALIPVGVELFLVQLLDIGRFHADPHPGNLYVTTSRVDGVTPTLCLLDFGLIAHVSEAARSNMTRAIVNLLQGDYDALISRDAKDLGFLPLDMDVTEVKPVLKKILKEGLLESGSNLHDRKRNLMAISNELNEVFFRYPFSVPPFFALVTRGLGLLEGIALTGDPSFDIFQASYPHAKRRAIETFSVTDYGRISRNMLSLRRASTDM</sequence>
<feature type="compositionally biased region" description="Low complexity" evidence="2">
    <location>
        <begin position="327"/>
        <end position="340"/>
    </location>
</feature>
<feature type="compositionally biased region" description="Basic and acidic residues" evidence="2">
    <location>
        <begin position="180"/>
        <end position="195"/>
    </location>
</feature>
<dbReference type="PANTHER" id="PTHR10566:SF117">
    <property type="entry name" value="UNUSUAL PROTEIN KINASE-RELATED"/>
    <property type="match status" value="1"/>
</dbReference>
<dbReference type="InterPro" id="IPR004147">
    <property type="entry name" value="ABC1_dom"/>
</dbReference>
<dbReference type="InterPro" id="IPR011009">
    <property type="entry name" value="Kinase-like_dom_sf"/>
</dbReference>
<dbReference type="InterPro" id="IPR050154">
    <property type="entry name" value="UbiB_kinase"/>
</dbReference>
<proteinExistence type="inferred from homology"/>
<evidence type="ECO:0000259" key="3">
    <source>
        <dbReference type="Pfam" id="PF03109"/>
    </source>
</evidence>
<feature type="domain" description="ABC1 atypical kinase-like" evidence="3">
    <location>
        <begin position="381"/>
        <end position="496"/>
    </location>
</feature>
<reference evidence="4 5" key="1">
    <citation type="submission" date="2024-10" db="EMBL/GenBank/DDBJ databases">
        <title>Updated reference genomes for cyclostephanoid diatoms.</title>
        <authorList>
            <person name="Roberts W.R."/>
            <person name="Alverson A.J."/>
        </authorList>
    </citation>
    <scope>NUCLEOTIDE SEQUENCE [LARGE SCALE GENOMIC DNA]</scope>
    <source>
        <strain evidence="4 5">AJA276-08</strain>
    </source>
</reference>
<evidence type="ECO:0000256" key="1">
    <source>
        <dbReference type="ARBA" id="ARBA00009670"/>
    </source>
</evidence>
<dbReference type="PANTHER" id="PTHR10566">
    <property type="entry name" value="CHAPERONE-ACTIVITY OF BC1 COMPLEX CABC1 -RELATED"/>
    <property type="match status" value="1"/>
</dbReference>
<evidence type="ECO:0000313" key="4">
    <source>
        <dbReference type="EMBL" id="KAL3788542.1"/>
    </source>
</evidence>
<comment type="similarity">
    <text evidence="1">Belongs to the protein kinase superfamily. ADCK protein kinase family.</text>
</comment>
<keyword evidence="5" id="KW-1185">Reference proteome</keyword>
<accession>A0ABD3PLD9</accession>
<evidence type="ECO:0000313" key="5">
    <source>
        <dbReference type="Proteomes" id="UP001530315"/>
    </source>
</evidence>
<feature type="domain" description="ABC1 atypical kinase-like" evidence="3">
    <location>
        <begin position="207"/>
        <end position="320"/>
    </location>
</feature>
<feature type="region of interest" description="Disordered" evidence="2">
    <location>
        <begin position="173"/>
        <end position="195"/>
    </location>
</feature>
<dbReference type="SUPFAM" id="SSF56112">
    <property type="entry name" value="Protein kinase-like (PK-like)"/>
    <property type="match status" value="1"/>
</dbReference>
<dbReference type="CDD" id="cd05121">
    <property type="entry name" value="ABC1_ADCK3-like"/>
    <property type="match status" value="1"/>
</dbReference>
<dbReference type="AlphaFoldDB" id="A0ABD3PLD9"/>
<comment type="caution">
    <text evidence="4">The sequence shown here is derived from an EMBL/GenBank/DDBJ whole genome shotgun (WGS) entry which is preliminary data.</text>
</comment>
<organism evidence="4 5">
    <name type="scientific">Stephanodiscus triporus</name>
    <dbReference type="NCBI Taxonomy" id="2934178"/>
    <lineage>
        <taxon>Eukaryota</taxon>
        <taxon>Sar</taxon>
        <taxon>Stramenopiles</taxon>
        <taxon>Ochrophyta</taxon>
        <taxon>Bacillariophyta</taxon>
        <taxon>Coscinodiscophyceae</taxon>
        <taxon>Thalassiosirophycidae</taxon>
        <taxon>Stephanodiscales</taxon>
        <taxon>Stephanodiscaceae</taxon>
        <taxon>Stephanodiscus</taxon>
    </lineage>
</organism>
<dbReference type="Proteomes" id="UP001530315">
    <property type="component" value="Unassembled WGS sequence"/>
</dbReference>
<gene>
    <name evidence="4" type="ORF">ACHAW5_009388</name>
</gene>
<dbReference type="Pfam" id="PF03109">
    <property type="entry name" value="ABC1"/>
    <property type="match status" value="2"/>
</dbReference>